<evidence type="ECO:0000256" key="2">
    <source>
        <dbReference type="ARBA" id="ARBA00009677"/>
    </source>
</evidence>
<dbReference type="EMBL" id="FNWJ01000002">
    <property type="protein sequence ID" value="SEH14693.1"/>
    <property type="molecule type" value="Genomic_DNA"/>
</dbReference>
<keyword evidence="10" id="KW-1185">Reference proteome</keyword>
<sequence length="145" mass="15271">MGLFDAIDVAGSALTAERVRMDVAADNLANAESTRASGGGPYRRKLVLLRSAGEGTFAAVLGRSLASLRPAGVEVAGIVADPSPGRLVYDPGHPDADARGYVRMPNVNPVAELVDLITASRAYDANVTSMQTAKQMFTRTLELLR</sequence>
<evidence type="ECO:0000313" key="10">
    <source>
        <dbReference type="Proteomes" id="UP000222056"/>
    </source>
</evidence>
<dbReference type="InterPro" id="IPR019776">
    <property type="entry name" value="Flagellar_basal_body_rod_CS"/>
</dbReference>
<keyword evidence="9" id="KW-0282">Flagellum</keyword>
<feature type="domain" description="Flagellar basal body rod protein N-terminal" evidence="7">
    <location>
        <begin position="7"/>
        <end position="32"/>
    </location>
</feature>
<dbReference type="STRING" id="29539.SAMN02745716_1710"/>
<comment type="subunit">
    <text evidence="5 6">The basal body constitutes a major portion of the flagellar organelle and consists of four rings (L,P,S, and M) mounted on a central rod. The rod consists of about 26 subunits of FlgG in the distal portion, and FlgB, FlgC and FlgF are thought to build up the proximal portion of the rod with about 6 subunits each.</text>
</comment>
<dbReference type="InterPro" id="IPR010930">
    <property type="entry name" value="Flg_bb/hook_C_dom"/>
</dbReference>
<name>A0A1H6FXF6_THEAL</name>
<comment type="subcellular location">
    <subcellularLocation>
        <location evidence="1 6">Bacterial flagellum basal body</location>
    </subcellularLocation>
</comment>
<dbReference type="InterPro" id="IPR006299">
    <property type="entry name" value="FlgC"/>
</dbReference>
<dbReference type="AlphaFoldDB" id="A0A1H6FXF6"/>
<evidence type="ECO:0000256" key="4">
    <source>
        <dbReference type="ARBA" id="ARBA00023143"/>
    </source>
</evidence>
<dbReference type="PROSITE" id="PS00588">
    <property type="entry name" value="FLAGELLA_BB_ROD"/>
    <property type="match status" value="1"/>
</dbReference>
<dbReference type="Pfam" id="PF06429">
    <property type="entry name" value="Flg_bbr_C"/>
    <property type="match status" value="1"/>
</dbReference>
<evidence type="ECO:0000259" key="8">
    <source>
        <dbReference type="Pfam" id="PF06429"/>
    </source>
</evidence>
<dbReference type="Proteomes" id="UP000222056">
    <property type="component" value="Unassembled WGS sequence"/>
</dbReference>
<proteinExistence type="inferred from homology"/>
<dbReference type="OrthoDB" id="9794148at2"/>
<dbReference type="PANTHER" id="PTHR30435:SF2">
    <property type="entry name" value="FLAGELLAR BASAL-BODY ROD PROTEIN FLGC"/>
    <property type="match status" value="1"/>
</dbReference>
<dbReference type="PANTHER" id="PTHR30435">
    <property type="entry name" value="FLAGELLAR PROTEIN"/>
    <property type="match status" value="1"/>
</dbReference>
<organism evidence="9 10">
    <name type="scientific">Thermoleophilum album</name>
    <dbReference type="NCBI Taxonomy" id="29539"/>
    <lineage>
        <taxon>Bacteria</taxon>
        <taxon>Bacillati</taxon>
        <taxon>Actinomycetota</taxon>
        <taxon>Thermoleophilia</taxon>
        <taxon>Thermoleophilales</taxon>
        <taxon>Thermoleophilaceae</taxon>
        <taxon>Thermoleophilum</taxon>
    </lineage>
</organism>
<accession>A0A1H6FXF6</accession>
<evidence type="ECO:0000256" key="6">
    <source>
        <dbReference type="RuleBase" id="RU362062"/>
    </source>
</evidence>
<evidence type="ECO:0000259" key="7">
    <source>
        <dbReference type="Pfam" id="PF00460"/>
    </source>
</evidence>
<keyword evidence="4 6" id="KW-0975">Bacterial flagellum</keyword>
<keyword evidence="9" id="KW-0969">Cilium</keyword>
<comment type="similarity">
    <text evidence="2">Belongs to the flagella basal body rod proteins family.</text>
</comment>
<dbReference type="NCBIfam" id="TIGR01395">
    <property type="entry name" value="FlgC"/>
    <property type="match status" value="1"/>
</dbReference>
<evidence type="ECO:0000256" key="5">
    <source>
        <dbReference type="ARBA" id="ARBA00025933"/>
    </source>
</evidence>
<dbReference type="InterPro" id="IPR001444">
    <property type="entry name" value="Flag_bb_rod_N"/>
</dbReference>
<dbReference type="Pfam" id="PF00460">
    <property type="entry name" value="Flg_bb_rod"/>
    <property type="match status" value="1"/>
</dbReference>
<feature type="domain" description="Flagellar basal-body/hook protein C-terminal" evidence="8">
    <location>
        <begin position="99"/>
        <end position="142"/>
    </location>
</feature>
<keyword evidence="9" id="KW-0966">Cell projection</keyword>
<dbReference type="RefSeq" id="WP_093118948.1">
    <property type="nucleotide sequence ID" value="NZ_FNWJ01000002.1"/>
</dbReference>
<evidence type="ECO:0000256" key="1">
    <source>
        <dbReference type="ARBA" id="ARBA00004117"/>
    </source>
</evidence>
<dbReference type="GO" id="GO:0030694">
    <property type="term" value="C:bacterial-type flagellum basal body, rod"/>
    <property type="evidence" value="ECO:0007669"/>
    <property type="project" value="UniProtKB-UniRule"/>
</dbReference>
<reference evidence="10" key="1">
    <citation type="submission" date="2016-10" db="EMBL/GenBank/DDBJ databases">
        <authorList>
            <person name="Varghese N."/>
            <person name="Submissions S."/>
        </authorList>
    </citation>
    <scope>NUCLEOTIDE SEQUENCE [LARGE SCALE GENOMIC DNA]</scope>
    <source>
        <strain evidence="10">ATCC 35263</strain>
    </source>
</reference>
<evidence type="ECO:0000313" key="9">
    <source>
        <dbReference type="EMBL" id="SEH14693.1"/>
    </source>
</evidence>
<evidence type="ECO:0000256" key="3">
    <source>
        <dbReference type="ARBA" id="ARBA00017941"/>
    </source>
</evidence>
<gene>
    <name evidence="9" type="ORF">SAMN02745716_1710</name>
</gene>
<dbReference type="GO" id="GO:0071978">
    <property type="term" value="P:bacterial-type flagellum-dependent swarming motility"/>
    <property type="evidence" value="ECO:0007669"/>
    <property type="project" value="TreeGrafter"/>
</dbReference>
<protein>
    <recommendedName>
        <fullName evidence="3 6">Flagellar basal-body rod protein FlgC</fullName>
    </recommendedName>
</protein>